<keyword evidence="8" id="KW-0539">Nucleus</keyword>
<dbReference type="EMBL" id="CDSF01000057">
    <property type="protein sequence ID" value="CEO96371.1"/>
    <property type="molecule type" value="Genomic_DNA"/>
</dbReference>
<feature type="non-terminal residue" evidence="13">
    <location>
        <position position="158"/>
    </location>
</feature>
<evidence type="ECO:0000256" key="6">
    <source>
        <dbReference type="ARBA" id="ARBA00022884"/>
    </source>
</evidence>
<comment type="subcellular location">
    <subcellularLocation>
        <location evidence="2">Cytoplasm</location>
    </subcellularLocation>
    <subcellularLocation>
        <location evidence="1">Nucleus</location>
    </subcellularLocation>
</comment>
<accession>A0A0G4IM93</accession>
<dbReference type="GO" id="GO:0005737">
    <property type="term" value="C:cytoplasm"/>
    <property type="evidence" value="ECO:0007669"/>
    <property type="project" value="UniProtKB-SubCell"/>
</dbReference>
<proteinExistence type="inferred from homology"/>
<keyword evidence="4" id="KW-0963">Cytoplasm</keyword>
<dbReference type="InterPro" id="IPR001163">
    <property type="entry name" value="Sm_dom_euk/arc"/>
</dbReference>
<dbReference type="GO" id="GO:0005682">
    <property type="term" value="C:U5 snRNP"/>
    <property type="evidence" value="ECO:0007669"/>
    <property type="project" value="TreeGrafter"/>
</dbReference>
<dbReference type="GO" id="GO:0005686">
    <property type="term" value="C:U2 snRNP"/>
    <property type="evidence" value="ECO:0007669"/>
    <property type="project" value="TreeGrafter"/>
</dbReference>
<dbReference type="GO" id="GO:0003723">
    <property type="term" value="F:RNA binding"/>
    <property type="evidence" value="ECO:0007669"/>
    <property type="project" value="UniProtKB-KW"/>
</dbReference>
<dbReference type="PROSITE" id="PS52002">
    <property type="entry name" value="SM"/>
    <property type="match status" value="1"/>
</dbReference>
<keyword evidence="7" id="KW-0508">mRNA splicing</keyword>
<feature type="region of interest" description="Disordered" evidence="11">
    <location>
        <begin position="82"/>
        <end position="108"/>
    </location>
</feature>
<keyword evidence="14" id="KW-1185">Reference proteome</keyword>
<dbReference type="GO" id="GO:0046540">
    <property type="term" value="C:U4/U6 x U5 tri-snRNP complex"/>
    <property type="evidence" value="ECO:0007669"/>
    <property type="project" value="TreeGrafter"/>
</dbReference>
<evidence type="ECO:0000259" key="12">
    <source>
        <dbReference type="PROSITE" id="PS52002"/>
    </source>
</evidence>
<dbReference type="STRING" id="37360.A0A0G4IM93"/>
<evidence type="ECO:0000256" key="7">
    <source>
        <dbReference type="ARBA" id="ARBA00023187"/>
    </source>
</evidence>
<dbReference type="GO" id="GO:0071013">
    <property type="term" value="C:catalytic step 2 spliceosome"/>
    <property type="evidence" value="ECO:0007669"/>
    <property type="project" value="TreeGrafter"/>
</dbReference>
<dbReference type="InterPro" id="IPR047575">
    <property type="entry name" value="Sm"/>
</dbReference>
<dbReference type="InterPro" id="IPR010920">
    <property type="entry name" value="LSM_dom_sf"/>
</dbReference>
<organism evidence="13 14">
    <name type="scientific">Plasmodiophora brassicae</name>
    <name type="common">Clubroot disease agent</name>
    <dbReference type="NCBI Taxonomy" id="37360"/>
    <lineage>
        <taxon>Eukaryota</taxon>
        <taxon>Sar</taxon>
        <taxon>Rhizaria</taxon>
        <taxon>Endomyxa</taxon>
        <taxon>Phytomyxea</taxon>
        <taxon>Plasmodiophorida</taxon>
        <taxon>Plasmodiophoridae</taxon>
        <taxon>Plasmodiophora</taxon>
    </lineage>
</organism>
<evidence type="ECO:0000256" key="2">
    <source>
        <dbReference type="ARBA" id="ARBA00004496"/>
    </source>
</evidence>
<sequence>MSMPKTSKMLQFLNWRVRITIHDHRWLVGTFVAFDKHMNIVLSDTEEFRRIIPKGKKKADEREEKRVLGFVLLRGENIVSMVPETRPAPKKSDLAGRGQPGPGMGRAVGRGMPMAAPMTAPPHMMGRGGVMGAPPMPAFPAGYAGPPPPQFPAMGRGG</sequence>
<dbReference type="OrthoDB" id="2020720at2759"/>
<dbReference type="SMART" id="SM00651">
    <property type="entry name" value="Sm"/>
    <property type="match status" value="1"/>
</dbReference>
<evidence type="ECO:0000256" key="4">
    <source>
        <dbReference type="ARBA" id="ARBA00022490"/>
    </source>
</evidence>
<dbReference type="Pfam" id="PF01423">
    <property type="entry name" value="LSM"/>
    <property type="match status" value="1"/>
</dbReference>
<dbReference type="GO" id="GO:0005685">
    <property type="term" value="C:U1 snRNP"/>
    <property type="evidence" value="ECO:0007669"/>
    <property type="project" value="TreeGrafter"/>
</dbReference>
<evidence type="ECO:0000256" key="5">
    <source>
        <dbReference type="ARBA" id="ARBA00022664"/>
    </source>
</evidence>
<dbReference type="GO" id="GO:0070990">
    <property type="term" value="F:snRNP binding"/>
    <property type="evidence" value="ECO:0007669"/>
    <property type="project" value="TreeGrafter"/>
</dbReference>
<evidence type="ECO:0000256" key="10">
    <source>
        <dbReference type="ARBA" id="ARBA00041355"/>
    </source>
</evidence>
<dbReference type="GO" id="GO:0000398">
    <property type="term" value="P:mRNA splicing, via spliceosome"/>
    <property type="evidence" value="ECO:0007669"/>
    <property type="project" value="TreeGrafter"/>
</dbReference>
<dbReference type="GO" id="GO:0071004">
    <property type="term" value="C:U2-type prespliceosome"/>
    <property type="evidence" value="ECO:0007669"/>
    <property type="project" value="TreeGrafter"/>
</dbReference>
<evidence type="ECO:0000313" key="13">
    <source>
        <dbReference type="EMBL" id="CEO96371.1"/>
    </source>
</evidence>
<reference evidence="13 14" key="1">
    <citation type="submission" date="2015-02" db="EMBL/GenBank/DDBJ databases">
        <authorList>
            <person name="Chooi Y.-H."/>
        </authorList>
    </citation>
    <scope>NUCLEOTIDE SEQUENCE [LARGE SCALE GENOMIC DNA]</scope>
    <source>
        <strain evidence="13">E3</strain>
    </source>
</reference>
<dbReference type="PANTHER" id="PTHR10701">
    <property type="entry name" value="SMALL NUCLEAR RIBONUCLEOPROTEIN-ASSOCIATED PROTEIN B AND N"/>
    <property type="match status" value="1"/>
</dbReference>
<evidence type="ECO:0000256" key="9">
    <source>
        <dbReference type="ARBA" id="ARBA00023274"/>
    </source>
</evidence>
<evidence type="ECO:0000256" key="8">
    <source>
        <dbReference type="ARBA" id="ARBA00023242"/>
    </source>
</evidence>
<dbReference type="Proteomes" id="UP000039324">
    <property type="component" value="Unassembled WGS sequence"/>
</dbReference>
<dbReference type="PANTHER" id="PTHR10701:SF0">
    <property type="entry name" value="SMALL NUCLEAR RIBONUCLEOPROTEIN-ASSOCIATED PROTEIN B"/>
    <property type="match status" value="1"/>
</dbReference>
<dbReference type="SUPFAM" id="SSF50182">
    <property type="entry name" value="Sm-like ribonucleoproteins"/>
    <property type="match status" value="1"/>
</dbReference>
<name>A0A0G4IM93_PLABS</name>
<comment type="similarity">
    <text evidence="3">Belongs to the snRNP SmB/SmN family.</text>
</comment>
<gene>
    <name evidence="13" type="ORF">PBRA_005042</name>
</gene>
<keyword evidence="5" id="KW-0507">mRNA processing</keyword>
<protein>
    <recommendedName>
        <fullName evidence="10">Sm protein B</fullName>
    </recommendedName>
</protein>
<feature type="compositionally biased region" description="Gly residues" evidence="11">
    <location>
        <begin position="98"/>
        <end position="108"/>
    </location>
</feature>
<keyword evidence="9" id="KW-0687">Ribonucleoprotein</keyword>
<evidence type="ECO:0000256" key="3">
    <source>
        <dbReference type="ARBA" id="ARBA00009123"/>
    </source>
</evidence>
<dbReference type="Gene3D" id="2.30.30.100">
    <property type="match status" value="1"/>
</dbReference>
<evidence type="ECO:0000256" key="11">
    <source>
        <dbReference type="SAM" id="MobiDB-lite"/>
    </source>
</evidence>
<dbReference type="CDD" id="cd01717">
    <property type="entry name" value="Sm_B"/>
    <property type="match status" value="1"/>
</dbReference>
<evidence type="ECO:0000313" key="14">
    <source>
        <dbReference type="Proteomes" id="UP000039324"/>
    </source>
</evidence>
<feature type="domain" description="Sm" evidence="12">
    <location>
        <begin position="4"/>
        <end position="87"/>
    </location>
</feature>
<keyword evidence="6" id="KW-0694">RNA-binding</keyword>
<dbReference type="GO" id="GO:0005687">
    <property type="term" value="C:U4 snRNP"/>
    <property type="evidence" value="ECO:0007669"/>
    <property type="project" value="TreeGrafter"/>
</dbReference>
<dbReference type="InterPro" id="IPR050914">
    <property type="entry name" value="snRNP_SmB/NAA38-like"/>
</dbReference>
<dbReference type="AlphaFoldDB" id="A0A0G4IM93"/>
<dbReference type="OMA" id="NNKMMAH"/>
<evidence type="ECO:0000256" key="1">
    <source>
        <dbReference type="ARBA" id="ARBA00004123"/>
    </source>
</evidence>